<dbReference type="InterPro" id="IPR038332">
    <property type="entry name" value="PPE_sf"/>
</dbReference>
<feature type="compositionally biased region" description="Low complexity" evidence="2">
    <location>
        <begin position="248"/>
        <end position="265"/>
    </location>
</feature>
<evidence type="ECO:0000256" key="2">
    <source>
        <dbReference type="SAM" id="MobiDB-lite"/>
    </source>
</evidence>
<proteinExistence type="inferred from homology"/>
<dbReference type="RefSeq" id="WP_048424876.1">
    <property type="nucleotide sequence ID" value="NZ_JYNU01000057.1"/>
</dbReference>
<gene>
    <name evidence="4" type="ORF">MOBUDSM44075_04780</name>
</gene>
<dbReference type="Gene3D" id="1.20.1260.20">
    <property type="entry name" value="PPE superfamily"/>
    <property type="match status" value="1"/>
</dbReference>
<dbReference type="PANTHER" id="PTHR46766">
    <property type="entry name" value="GLUTAMINE-RICH PROTEIN 2"/>
    <property type="match status" value="1"/>
</dbReference>
<evidence type="ECO:0000259" key="3">
    <source>
        <dbReference type="Pfam" id="PF00823"/>
    </source>
</evidence>
<evidence type="ECO:0000256" key="1">
    <source>
        <dbReference type="ARBA" id="ARBA00010652"/>
    </source>
</evidence>
<feature type="domain" description="PPE" evidence="3">
    <location>
        <begin position="12"/>
        <end position="167"/>
    </location>
</feature>
<comment type="similarity">
    <text evidence="1">Belongs to the mycobacterial PPE family.</text>
</comment>
<name>A0A0J6VGE0_9MYCO</name>
<dbReference type="GO" id="GO:0052572">
    <property type="term" value="P:response to host immune response"/>
    <property type="evidence" value="ECO:0007669"/>
    <property type="project" value="TreeGrafter"/>
</dbReference>
<feature type="compositionally biased region" description="Acidic residues" evidence="2">
    <location>
        <begin position="424"/>
        <end position="434"/>
    </location>
</feature>
<protein>
    <submittedName>
        <fullName evidence="4">Putative PPE family immunogenic protein PPE68</fullName>
    </submittedName>
</protein>
<feature type="region of interest" description="Disordered" evidence="2">
    <location>
        <begin position="234"/>
        <end position="266"/>
    </location>
</feature>
<accession>A0A0J6VGE0</accession>
<dbReference type="EMBL" id="JYNU01000057">
    <property type="protein sequence ID" value="KMO69354.1"/>
    <property type="molecule type" value="Genomic_DNA"/>
</dbReference>
<reference evidence="4 5" key="1">
    <citation type="journal article" date="2015" name="Genome Biol. Evol.">
        <title>Characterization of Three Mycobacterium spp. with Potential Use in Bioremediation by Genome Sequencing and Comparative Genomics.</title>
        <authorList>
            <person name="Das S."/>
            <person name="Pettersson B.M."/>
            <person name="Behra P.R."/>
            <person name="Ramesh M."/>
            <person name="Dasgupta S."/>
            <person name="Bhattacharya A."/>
            <person name="Kirsebom L.A."/>
        </authorList>
    </citation>
    <scope>NUCLEOTIDE SEQUENCE [LARGE SCALE GENOMIC DNA]</scope>
    <source>
        <strain evidence="4 5">DSM 44075</strain>
    </source>
</reference>
<dbReference type="PATRIC" id="fig|1807.14.peg.4815"/>
<feature type="compositionally biased region" description="Gly residues" evidence="2">
    <location>
        <begin position="395"/>
        <end position="413"/>
    </location>
</feature>
<feature type="region of interest" description="Disordered" evidence="2">
    <location>
        <begin position="395"/>
        <end position="434"/>
    </location>
</feature>
<organism evidence="4 5">
    <name type="scientific">Mycolicibacterium obuense</name>
    <dbReference type="NCBI Taxonomy" id="1807"/>
    <lineage>
        <taxon>Bacteria</taxon>
        <taxon>Bacillati</taxon>
        <taxon>Actinomycetota</taxon>
        <taxon>Actinomycetes</taxon>
        <taxon>Mycobacteriales</taxon>
        <taxon>Mycobacteriaceae</taxon>
        <taxon>Mycolicibacterium</taxon>
    </lineage>
</organism>
<dbReference type="PANTHER" id="PTHR46766:SF1">
    <property type="entry name" value="GLUTAMINE-RICH PROTEIN 2"/>
    <property type="match status" value="1"/>
</dbReference>
<comment type="caution">
    <text evidence="4">The sequence shown here is derived from an EMBL/GenBank/DDBJ whole genome shotgun (WGS) entry which is preliminary data.</text>
</comment>
<sequence>MAAPPILVPPVWGAFPPEVNTARLQAGAGPAPMLQAAAGWEALAISLETQADELAAAMASLAQNWQGTGADRAISAVMPMIVWLRMLALQAQKRALQASAQASAYTTAFAATPQLPEIEMNHVTHGVLESTNFLGVNTVPIGMNEADYVRMWDLAATVMSTYQAETFTNATFEPIAPPKPIVVPGGAEAALATGLTGAAPGMASAVARNATIAKVSASGKIDEAGQKAGHFEGAANQAAQQAKSPAEQGQLMQQGPQMAMQMASQVGSTLAQAPQQLMQGVTQPFQQLTQPLQQMSSLFGQMGMGGDKSAQVGMLGATPFSNHPAIGGNGPAAGAGLVRAASLPGAGGTSARTPLMSNLVGKELQPNLSAVAVGAAAGGAAAGLAPVGQGSGAGGGPMGMMGHRGQGGAGGHRGSLTAPAPLDYDLDEDETDDW</sequence>
<dbReference type="AlphaFoldDB" id="A0A0J6VGE0"/>
<dbReference type="SUPFAM" id="SSF140459">
    <property type="entry name" value="PE/PPE dimer-like"/>
    <property type="match status" value="1"/>
</dbReference>
<evidence type="ECO:0000313" key="4">
    <source>
        <dbReference type="EMBL" id="KMO69354.1"/>
    </source>
</evidence>
<dbReference type="InterPro" id="IPR000030">
    <property type="entry name" value="PPE_dom"/>
</dbReference>
<evidence type="ECO:0000313" key="5">
    <source>
        <dbReference type="Proteomes" id="UP000036313"/>
    </source>
</evidence>
<dbReference type="Pfam" id="PF00823">
    <property type="entry name" value="PPE"/>
    <property type="match status" value="1"/>
</dbReference>
<dbReference type="Proteomes" id="UP000036313">
    <property type="component" value="Unassembled WGS sequence"/>
</dbReference>